<name>A0A0C9X846_9AGAR</name>
<accession>A0A0C9X846</accession>
<dbReference type="STRING" id="1095629.A0A0C9X846"/>
<keyword evidence="2" id="KW-1133">Transmembrane helix</keyword>
<feature type="region of interest" description="Disordered" evidence="1">
    <location>
        <begin position="286"/>
        <end position="314"/>
    </location>
</feature>
<sequence length="509" mass="54289">MSTAPPRWVVVDDADSKITYTGAWYKVASNSLDTLGNFGPTYLGTSHGTNNTASFAYSFQGSAVNVFGTTNINNSSGIIDPTWECFIDGVSIGSTSPFQYAENNWLLCTWDNNGTSGSHVLTVNATSNGHPFYFDWLQYEPPQSASVENAVVFLDHMDAAIQYDSSWQALGGSANMTTNQGSIVTVDFIGTQLSWYGFIPFALPHNPSLATYALDGQTTPTTFTLKGLTSSNSPAFYNQQFFQTPKLSSSGPHELVVTFLGNSSSTPLTITYILIQNGSLSVSAPYTPSSNSSASKSTGSPPSPSSSSSTGVTTSSHTSHASIGAIAGGILGILVLILLCLLFVLCFLKRRHPPALPSPSEERAVIEPFHVPDHRAAPLHNAGYSQIPANASQPSFQSYDPPSSAAATSPGGPLPPNANVAVPRRMAQHQPRPRVYPSRKHGEAASSIVPATPTTQTQIESESGDAHRSSEAASERSRSRVVLHQDSGIRLRREEEEEDVEVPPLYTPG</sequence>
<feature type="compositionally biased region" description="Basic and acidic residues" evidence="1">
    <location>
        <begin position="464"/>
        <end position="478"/>
    </location>
</feature>
<proteinExistence type="predicted"/>
<keyword evidence="2" id="KW-0812">Transmembrane</keyword>
<evidence type="ECO:0000256" key="2">
    <source>
        <dbReference type="SAM" id="Phobius"/>
    </source>
</evidence>
<evidence type="ECO:0008006" key="5">
    <source>
        <dbReference type="Google" id="ProtNLM"/>
    </source>
</evidence>
<evidence type="ECO:0000313" key="4">
    <source>
        <dbReference type="Proteomes" id="UP000054477"/>
    </source>
</evidence>
<gene>
    <name evidence="3" type="ORF">K443DRAFT_678525</name>
</gene>
<reference evidence="3 4" key="1">
    <citation type="submission" date="2014-04" db="EMBL/GenBank/DDBJ databases">
        <authorList>
            <consortium name="DOE Joint Genome Institute"/>
            <person name="Kuo A."/>
            <person name="Kohler A."/>
            <person name="Nagy L.G."/>
            <person name="Floudas D."/>
            <person name="Copeland A."/>
            <person name="Barry K.W."/>
            <person name="Cichocki N."/>
            <person name="Veneault-Fourrey C."/>
            <person name="LaButti K."/>
            <person name="Lindquist E.A."/>
            <person name="Lipzen A."/>
            <person name="Lundell T."/>
            <person name="Morin E."/>
            <person name="Murat C."/>
            <person name="Sun H."/>
            <person name="Tunlid A."/>
            <person name="Henrissat B."/>
            <person name="Grigoriev I.V."/>
            <person name="Hibbett D.S."/>
            <person name="Martin F."/>
            <person name="Nordberg H.P."/>
            <person name="Cantor M.N."/>
            <person name="Hua S.X."/>
        </authorList>
    </citation>
    <scope>NUCLEOTIDE SEQUENCE [LARGE SCALE GENOMIC DNA]</scope>
    <source>
        <strain evidence="3 4">LaAM-08-1</strain>
    </source>
</reference>
<dbReference type="Gene3D" id="2.60.120.260">
    <property type="entry name" value="Galactose-binding domain-like"/>
    <property type="match status" value="2"/>
</dbReference>
<dbReference type="AlphaFoldDB" id="A0A0C9X846"/>
<feature type="region of interest" description="Disordered" evidence="1">
    <location>
        <begin position="385"/>
        <end position="509"/>
    </location>
</feature>
<dbReference type="Proteomes" id="UP000054477">
    <property type="component" value="Unassembled WGS sequence"/>
</dbReference>
<feature type="compositionally biased region" description="Polar residues" evidence="1">
    <location>
        <begin position="385"/>
        <end position="407"/>
    </location>
</feature>
<protein>
    <recommendedName>
        <fullName evidence="5">Transmembrane protein</fullName>
    </recommendedName>
</protein>
<feature type="compositionally biased region" description="Polar residues" evidence="1">
    <location>
        <begin position="452"/>
        <end position="461"/>
    </location>
</feature>
<dbReference type="EMBL" id="KN838609">
    <property type="protein sequence ID" value="KIK01261.1"/>
    <property type="molecule type" value="Genomic_DNA"/>
</dbReference>
<feature type="transmembrane region" description="Helical" evidence="2">
    <location>
        <begin position="323"/>
        <end position="348"/>
    </location>
</feature>
<keyword evidence="4" id="KW-1185">Reference proteome</keyword>
<evidence type="ECO:0000256" key="1">
    <source>
        <dbReference type="SAM" id="MobiDB-lite"/>
    </source>
</evidence>
<evidence type="ECO:0000313" key="3">
    <source>
        <dbReference type="EMBL" id="KIK01261.1"/>
    </source>
</evidence>
<dbReference type="OrthoDB" id="3052647at2759"/>
<reference evidence="4" key="2">
    <citation type="submission" date="2015-01" db="EMBL/GenBank/DDBJ databases">
        <title>Evolutionary Origins and Diversification of the Mycorrhizal Mutualists.</title>
        <authorList>
            <consortium name="DOE Joint Genome Institute"/>
            <consortium name="Mycorrhizal Genomics Consortium"/>
            <person name="Kohler A."/>
            <person name="Kuo A."/>
            <person name="Nagy L.G."/>
            <person name="Floudas D."/>
            <person name="Copeland A."/>
            <person name="Barry K.W."/>
            <person name="Cichocki N."/>
            <person name="Veneault-Fourrey C."/>
            <person name="LaButti K."/>
            <person name="Lindquist E.A."/>
            <person name="Lipzen A."/>
            <person name="Lundell T."/>
            <person name="Morin E."/>
            <person name="Murat C."/>
            <person name="Riley R."/>
            <person name="Ohm R."/>
            <person name="Sun H."/>
            <person name="Tunlid A."/>
            <person name="Henrissat B."/>
            <person name="Grigoriev I.V."/>
            <person name="Hibbett D.S."/>
            <person name="Martin F."/>
        </authorList>
    </citation>
    <scope>NUCLEOTIDE SEQUENCE [LARGE SCALE GENOMIC DNA]</scope>
    <source>
        <strain evidence="4">LaAM-08-1</strain>
    </source>
</reference>
<keyword evidence="2" id="KW-0472">Membrane</keyword>
<dbReference type="HOGENOM" id="CLU_036313_2_0_1"/>
<organism evidence="3 4">
    <name type="scientific">Laccaria amethystina LaAM-08-1</name>
    <dbReference type="NCBI Taxonomy" id="1095629"/>
    <lineage>
        <taxon>Eukaryota</taxon>
        <taxon>Fungi</taxon>
        <taxon>Dikarya</taxon>
        <taxon>Basidiomycota</taxon>
        <taxon>Agaricomycotina</taxon>
        <taxon>Agaricomycetes</taxon>
        <taxon>Agaricomycetidae</taxon>
        <taxon>Agaricales</taxon>
        <taxon>Agaricineae</taxon>
        <taxon>Hydnangiaceae</taxon>
        <taxon>Laccaria</taxon>
    </lineage>
</organism>